<dbReference type="AlphaFoldDB" id="A0A1Y2IMI7"/>
<feature type="compositionally biased region" description="Low complexity" evidence="1">
    <location>
        <begin position="164"/>
        <end position="174"/>
    </location>
</feature>
<keyword evidence="3" id="KW-1185">Reference proteome</keyword>
<sequence length="272" mass="30818">MSAFITQFKLTREQAVLQVDWLIAEFFKYYRIAAEDAEILSCDPTARDALIAKLYESPAVKPSFMPSDMVGPTPSLEEVDRYLEHANAAIDRHTPPQTLEQRVLRLHIAAAAVNVFLQYKFLYAMQDHHDLQSRVTVGYTKLMDSWLRNELPKITGKHRSSAHTTRTPPSQQTPLSPPPTQHHGSVNAMPADEVAEYLDRPHTLLCKQFLHSPPPGGDQDYTGKWSLESYTTRVRENQIDHEYVISTEALDGATVPMGRDEVHYLLTYSTLA</sequence>
<organism evidence="2 3">
    <name type="scientific">Trametes coccinea (strain BRFM310)</name>
    <name type="common">Pycnoporus coccineus</name>
    <dbReference type="NCBI Taxonomy" id="1353009"/>
    <lineage>
        <taxon>Eukaryota</taxon>
        <taxon>Fungi</taxon>
        <taxon>Dikarya</taxon>
        <taxon>Basidiomycota</taxon>
        <taxon>Agaricomycotina</taxon>
        <taxon>Agaricomycetes</taxon>
        <taxon>Polyporales</taxon>
        <taxon>Polyporaceae</taxon>
        <taxon>Trametes</taxon>
    </lineage>
</organism>
<evidence type="ECO:0000313" key="2">
    <source>
        <dbReference type="EMBL" id="OSD01903.1"/>
    </source>
</evidence>
<reference evidence="2 3" key="1">
    <citation type="journal article" date="2015" name="Biotechnol. Biofuels">
        <title>Enhanced degradation of softwood versus hardwood by the white-rot fungus Pycnoporus coccineus.</title>
        <authorList>
            <person name="Couturier M."/>
            <person name="Navarro D."/>
            <person name="Chevret D."/>
            <person name="Henrissat B."/>
            <person name="Piumi F."/>
            <person name="Ruiz-Duenas F.J."/>
            <person name="Martinez A.T."/>
            <person name="Grigoriev I.V."/>
            <person name="Riley R."/>
            <person name="Lipzen A."/>
            <person name="Berrin J.G."/>
            <person name="Master E.R."/>
            <person name="Rosso M.N."/>
        </authorList>
    </citation>
    <scope>NUCLEOTIDE SEQUENCE [LARGE SCALE GENOMIC DNA]</scope>
    <source>
        <strain evidence="2 3">BRFM310</strain>
    </source>
</reference>
<evidence type="ECO:0000256" key="1">
    <source>
        <dbReference type="SAM" id="MobiDB-lite"/>
    </source>
</evidence>
<dbReference type="OrthoDB" id="2748698at2759"/>
<name>A0A1Y2IMI7_TRAC3</name>
<dbReference type="Proteomes" id="UP000193067">
    <property type="component" value="Unassembled WGS sequence"/>
</dbReference>
<protein>
    <submittedName>
        <fullName evidence="2">Uncharacterized protein</fullName>
    </submittedName>
</protein>
<dbReference type="EMBL" id="KZ084108">
    <property type="protein sequence ID" value="OSD01903.1"/>
    <property type="molecule type" value="Genomic_DNA"/>
</dbReference>
<accession>A0A1Y2IMI7</accession>
<gene>
    <name evidence="2" type="ORF">PYCCODRAFT_1411717</name>
</gene>
<feature type="region of interest" description="Disordered" evidence="1">
    <location>
        <begin position="154"/>
        <end position="186"/>
    </location>
</feature>
<proteinExistence type="predicted"/>
<evidence type="ECO:0000313" key="3">
    <source>
        <dbReference type="Proteomes" id="UP000193067"/>
    </source>
</evidence>